<comment type="subcellular location">
    <subcellularLocation>
        <location evidence="1">Cell envelope</location>
    </subcellularLocation>
</comment>
<dbReference type="SUPFAM" id="SSF53822">
    <property type="entry name" value="Periplasmic binding protein-like I"/>
    <property type="match status" value="1"/>
</dbReference>
<keyword evidence="4" id="KW-0472">Membrane</keyword>
<evidence type="ECO:0000256" key="1">
    <source>
        <dbReference type="ARBA" id="ARBA00004196"/>
    </source>
</evidence>
<dbReference type="PANTHER" id="PTHR46847">
    <property type="entry name" value="D-ALLOSE-BINDING PERIPLASMIC PROTEIN-RELATED"/>
    <property type="match status" value="1"/>
</dbReference>
<accession>A0A2T2WDV7</accession>
<evidence type="ECO:0000256" key="4">
    <source>
        <dbReference type="SAM" id="Phobius"/>
    </source>
</evidence>
<dbReference type="EMBL" id="PXYV01000064">
    <property type="protein sequence ID" value="PSR20409.1"/>
    <property type="molecule type" value="Genomic_DNA"/>
</dbReference>
<reference evidence="6 7" key="1">
    <citation type="journal article" date="2014" name="BMC Genomics">
        <title>Comparison of environmental and isolate Sulfobacillus genomes reveals diverse carbon, sulfur, nitrogen, and hydrogen metabolisms.</title>
        <authorList>
            <person name="Justice N.B."/>
            <person name="Norman A."/>
            <person name="Brown C.T."/>
            <person name="Singh A."/>
            <person name="Thomas B.C."/>
            <person name="Banfield J.F."/>
        </authorList>
    </citation>
    <scope>NUCLEOTIDE SEQUENCE [LARGE SCALE GENOMIC DNA]</scope>
    <source>
        <strain evidence="6">AMDSBA3</strain>
    </source>
</reference>
<keyword evidence="3" id="KW-0732">Signal</keyword>
<dbReference type="GO" id="GO:0030246">
    <property type="term" value="F:carbohydrate binding"/>
    <property type="evidence" value="ECO:0007669"/>
    <property type="project" value="UniProtKB-ARBA"/>
</dbReference>
<dbReference type="Pfam" id="PF13407">
    <property type="entry name" value="Peripla_BP_4"/>
    <property type="match status" value="1"/>
</dbReference>
<comment type="similarity">
    <text evidence="2">Belongs to the bacterial solute-binding protein 2 family.</text>
</comment>
<keyword evidence="4" id="KW-1133">Transmembrane helix</keyword>
<dbReference type="InterPro" id="IPR025997">
    <property type="entry name" value="SBP_2_dom"/>
</dbReference>
<organism evidence="6 7">
    <name type="scientific">Sulfobacillus acidophilus</name>
    <dbReference type="NCBI Taxonomy" id="53633"/>
    <lineage>
        <taxon>Bacteria</taxon>
        <taxon>Bacillati</taxon>
        <taxon>Bacillota</taxon>
        <taxon>Clostridia</taxon>
        <taxon>Eubacteriales</taxon>
        <taxon>Clostridiales Family XVII. Incertae Sedis</taxon>
        <taxon>Sulfobacillus</taxon>
    </lineage>
</organism>
<dbReference type="InterPro" id="IPR028082">
    <property type="entry name" value="Peripla_BP_I"/>
</dbReference>
<sequence length="388" mass="41480">MIESLGWACGLAPRVHLLYPKVRFRGALKGACVMKSRRASAVGGVVAATGLLLAFGAVLPTSAMAAARHTSVSTKHKGPYKIGLSNTFIANEWRVEMENLLKAGASQAPYNHEVQLHIFNSGNTVSDQISTIQDMISAGYNAILLDATSPTALNGVIAEAHRRGIVVVAFDNTVTSPYAYNVNVKQGPMGSIGARWLVKQLHGHGNIIMNRGIAGSPVDIGRYNGAMSVFKKYPGIHILDQIYGQWDDSTTQSAFETALAAYPKVNGVWSEGASTGVINAFLHAHRKFVPTMGGTSNQFMEDLLKYKKDGLTGISVGNSPGMSAVAMKVAVEALEGKHPPKFTKIPVNLATDTQVKDGVNVFPNLPPSLEVNWQVPGFKFTAQEALHG</sequence>
<evidence type="ECO:0000256" key="3">
    <source>
        <dbReference type="ARBA" id="ARBA00022729"/>
    </source>
</evidence>
<dbReference type="Proteomes" id="UP000241848">
    <property type="component" value="Unassembled WGS sequence"/>
</dbReference>
<evidence type="ECO:0000313" key="7">
    <source>
        <dbReference type="Proteomes" id="UP000241848"/>
    </source>
</evidence>
<proteinExistence type="inferred from homology"/>
<dbReference type="AlphaFoldDB" id="A0A2T2WDV7"/>
<gene>
    <name evidence="6" type="ORF">C7B45_15085</name>
</gene>
<dbReference type="CDD" id="cd19998">
    <property type="entry name" value="PBP1_ABC_sugar_binding-like"/>
    <property type="match status" value="1"/>
</dbReference>
<keyword evidence="4" id="KW-0812">Transmembrane</keyword>
<dbReference type="Gene3D" id="3.40.50.2300">
    <property type="match status" value="2"/>
</dbReference>
<evidence type="ECO:0000256" key="2">
    <source>
        <dbReference type="ARBA" id="ARBA00007639"/>
    </source>
</evidence>
<name>A0A2T2WDV7_9FIRM</name>
<dbReference type="GO" id="GO:0030313">
    <property type="term" value="C:cell envelope"/>
    <property type="evidence" value="ECO:0007669"/>
    <property type="project" value="UniProtKB-SubCell"/>
</dbReference>
<protein>
    <submittedName>
        <fullName evidence="6">Sugar ABC transporter substrate-binding protein</fullName>
    </submittedName>
</protein>
<evidence type="ECO:0000313" key="6">
    <source>
        <dbReference type="EMBL" id="PSR20409.1"/>
    </source>
</evidence>
<feature type="domain" description="Periplasmic binding protein" evidence="5">
    <location>
        <begin position="82"/>
        <end position="337"/>
    </location>
</feature>
<comment type="caution">
    <text evidence="6">The sequence shown here is derived from an EMBL/GenBank/DDBJ whole genome shotgun (WGS) entry which is preliminary data.</text>
</comment>
<feature type="transmembrane region" description="Helical" evidence="4">
    <location>
        <begin position="39"/>
        <end position="59"/>
    </location>
</feature>
<dbReference type="PANTHER" id="PTHR46847:SF1">
    <property type="entry name" value="D-ALLOSE-BINDING PERIPLASMIC PROTEIN-RELATED"/>
    <property type="match status" value="1"/>
</dbReference>
<evidence type="ECO:0000259" key="5">
    <source>
        <dbReference type="Pfam" id="PF13407"/>
    </source>
</evidence>